<dbReference type="SUPFAM" id="SSF53335">
    <property type="entry name" value="S-adenosyl-L-methionine-dependent methyltransferases"/>
    <property type="match status" value="1"/>
</dbReference>
<dbReference type="RefSeq" id="WP_282587837.1">
    <property type="nucleotide sequence ID" value="NZ_JAMOIM010000026.1"/>
</dbReference>
<reference evidence="2" key="1">
    <citation type="submission" date="2022-05" db="EMBL/GenBank/DDBJ databases">
        <authorList>
            <person name="Pankratov T."/>
        </authorList>
    </citation>
    <scope>NUCLEOTIDE SEQUENCE</scope>
    <source>
        <strain evidence="2">BP6-180914</strain>
    </source>
</reference>
<dbReference type="GO" id="GO:0032259">
    <property type="term" value="P:methylation"/>
    <property type="evidence" value="ECO:0007669"/>
    <property type="project" value="UniProtKB-KW"/>
</dbReference>
<accession>A0AA42CQH6</accession>
<keyword evidence="2" id="KW-0808">Transferase</keyword>
<proteinExistence type="predicted"/>
<name>A0AA42CQH6_9HYPH</name>
<dbReference type="InterPro" id="IPR013216">
    <property type="entry name" value="Methyltransf_11"/>
</dbReference>
<sequence length="290" mass="32750">MNSLDPEFDADFYRKSYPDLQHMDRTTAEDHWHQFGIREGRLGSRLAIRENFIPFLSEETSILEIGPFGKPVVTGPHVSYFDVLSQDDLKARAERIGLDPDRVPAIDWVSPVGDLSIVDRRFTAVVSSHCVEHQPDLIRHLKAVANVLKAGGRYYLVVPDKRFCFDALIPESSVADIIEARGATVHKLLSVIEHRAFTTHNDTSRHWAGDHLDDTHWESVLPRTNAALKEFEAAAGGYVDVHAWQFTPDSFRAVMAALHRKGLIDLVVERVYQTAFHKNEFTAVLCKPGE</sequence>
<comment type="caution">
    <text evidence="2">The sequence shown here is derived from an EMBL/GenBank/DDBJ whole genome shotgun (WGS) entry which is preliminary data.</text>
</comment>
<evidence type="ECO:0000313" key="3">
    <source>
        <dbReference type="Proteomes" id="UP001165667"/>
    </source>
</evidence>
<organism evidence="2 3">
    <name type="scientific">Lichenifustis flavocetrariae</name>
    <dbReference type="NCBI Taxonomy" id="2949735"/>
    <lineage>
        <taxon>Bacteria</taxon>
        <taxon>Pseudomonadati</taxon>
        <taxon>Pseudomonadota</taxon>
        <taxon>Alphaproteobacteria</taxon>
        <taxon>Hyphomicrobiales</taxon>
        <taxon>Lichenihabitantaceae</taxon>
        <taxon>Lichenifustis</taxon>
    </lineage>
</organism>
<evidence type="ECO:0000313" key="2">
    <source>
        <dbReference type="EMBL" id="MCW6511462.1"/>
    </source>
</evidence>
<dbReference type="Gene3D" id="3.40.50.150">
    <property type="entry name" value="Vaccinia Virus protein VP39"/>
    <property type="match status" value="1"/>
</dbReference>
<dbReference type="EMBL" id="JAMOIM010000026">
    <property type="protein sequence ID" value="MCW6511462.1"/>
    <property type="molecule type" value="Genomic_DNA"/>
</dbReference>
<dbReference type="Pfam" id="PF08241">
    <property type="entry name" value="Methyltransf_11"/>
    <property type="match status" value="1"/>
</dbReference>
<dbReference type="AlphaFoldDB" id="A0AA42CQH6"/>
<dbReference type="GO" id="GO:0008757">
    <property type="term" value="F:S-adenosylmethionine-dependent methyltransferase activity"/>
    <property type="evidence" value="ECO:0007669"/>
    <property type="project" value="InterPro"/>
</dbReference>
<keyword evidence="3" id="KW-1185">Reference proteome</keyword>
<gene>
    <name evidence="2" type="ORF">M8523_26115</name>
</gene>
<protein>
    <submittedName>
        <fullName evidence="2">Class I SAM-dependent methyltransferase</fullName>
    </submittedName>
</protein>
<feature type="domain" description="Methyltransferase type 11" evidence="1">
    <location>
        <begin position="110"/>
        <end position="155"/>
    </location>
</feature>
<evidence type="ECO:0000259" key="1">
    <source>
        <dbReference type="Pfam" id="PF08241"/>
    </source>
</evidence>
<dbReference type="Proteomes" id="UP001165667">
    <property type="component" value="Unassembled WGS sequence"/>
</dbReference>
<keyword evidence="2" id="KW-0489">Methyltransferase</keyword>
<dbReference type="InterPro" id="IPR029063">
    <property type="entry name" value="SAM-dependent_MTases_sf"/>
</dbReference>